<dbReference type="Pfam" id="PF21857">
    <property type="entry name" value="DUF6913"/>
    <property type="match status" value="1"/>
</dbReference>
<reference evidence="1" key="1">
    <citation type="submission" date="2022-11" db="EMBL/GenBank/DDBJ databases">
        <title>Salinimicrobium profundisediminis sp. nov., isolated from deep-sea sediment of the Mariana Trench.</title>
        <authorList>
            <person name="Fu H."/>
        </authorList>
    </citation>
    <scope>NUCLEOTIDE SEQUENCE</scope>
    <source>
        <strain evidence="1">MT39</strain>
    </source>
</reference>
<proteinExistence type="predicted"/>
<name>A0A9X3CY18_9FLAO</name>
<sequence length="172" mass="19870">MKIQEIKFALARKKWRSQAGNFAEKKRFQLGLILDAEDEQAILPFLKLQDDLSLQKQQVCFVFCREKGFRNGIFEYPMISNADFSWNGRISEGASAFLNTQYEVLISFTAEENKLADFLVSVSRAQLKAGRKRNDENAIFDLNISAELSEAEVFVHELKKYLKNIKYSNLNE</sequence>
<evidence type="ECO:0000313" key="1">
    <source>
        <dbReference type="EMBL" id="MCX2837624.1"/>
    </source>
</evidence>
<dbReference type="Proteomes" id="UP001148482">
    <property type="component" value="Unassembled WGS sequence"/>
</dbReference>
<protein>
    <submittedName>
        <fullName evidence="1">Uncharacterized protein</fullName>
    </submittedName>
</protein>
<dbReference type="RefSeq" id="WP_266068860.1">
    <property type="nucleotide sequence ID" value="NZ_JAPJDA010000007.1"/>
</dbReference>
<comment type="caution">
    <text evidence="1">The sequence shown here is derived from an EMBL/GenBank/DDBJ whole genome shotgun (WGS) entry which is preliminary data.</text>
</comment>
<dbReference type="InterPro" id="IPR054207">
    <property type="entry name" value="DUF6913"/>
</dbReference>
<gene>
    <name evidence="1" type="ORF">OQ279_05605</name>
</gene>
<accession>A0A9X3CY18</accession>
<keyword evidence="2" id="KW-1185">Reference proteome</keyword>
<evidence type="ECO:0000313" key="2">
    <source>
        <dbReference type="Proteomes" id="UP001148482"/>
    </source>
</evidence>
<organism evidence="1 2">
    <name type="scientific">Salinimicrobium profundisediminis</name>
    <dbReference type="NCBI Taxonomy" id="2994553"/>
    <lineage>
        <taxon>Bacteria</taxon>
        <taxon>Pseudomonadati</taxon>
        <taxon>Bacteroidota</taxon>
        <taxon>Flavobacteriia</taxon>
        <taxon>Flavobacteriales</taxon>
        <taxon>Flavobacteriaceae</taxon>
        <taxon>Salinimicrobium</taxon>
    </lineage>
</organism>
<dbReference type="AlphaFoldDB" id="A0A9X3CY18"/>
<dbReference type="EMBL" id="JAPJDA010000007">
    <property type="protein sequence ID" value="MCX2837624.1"/>
    <property type="molecule type" value="Genomic_DNA"/>
</dbReference>